<evidence type="ECO:0000313" key="2">
    <source>
        <dbReference type="Proteomes" id="UP000814140"/>
    </source>
</evidence>
<protein>
    <submittedName>
        <fullName evidence="1">Uncharacterized protein</fullName>
    </submittedName>
</protein>
<evidence type="ECO:0000313" key="1">
    <source>
        <dbReference type="EMBL" id="KAI0064935.1"/>
    </source>
</evidence>
<accession>A0ACB8TAA7</accession>
<gene>
    <name evidence="1" type="ORF">BV25DRAFT_1852009</name>
</gene>
<dbReference type="Proteomes" id="UP000814140">
    <property type="component" value="Unassembled WGS sequence"/>
</dbReference>
<name>A0ACB8TAA7_9AGAM</name>
<proteinExistence type="predicted"/>
<keyword evidence="2" id="KW-1185">Reference proteome</keyword>
<reference evidence="1" key="2">
    <citation type="journal article" date="2022" name="New Phytol.">
        <title>Evolutionary transition to the ectomycorrhizal habit in the genomes of a hyperdiverse lineage of mushroom-forming fungi.</title>
        <authorList>
            <person name="Looney B."/>
            <person name="Miyauchi S."/>
            <person name="Morin E."/>
            <person name="Drula E."/>
            <person name="Courty P.E."/>
            <person name="Kohler A."/>
            <person name="Kuo A."/>
            <person name="LaButti K."/>
            <person name="Pangilinan J."/>
            <person name="Lipzen A."/>
            <person name="Riley R."/>
            <person name="Andreopoulos W."/>
            <person name="He G."/>
            <person name="Johnson J."/>
            <person name="Nolan M."/>
            <person name="Tritt A."/>
            <person name="Barry K.W."/>
            <person name="Grigoriev I.V."/>
            <person name="Nagy L.G."/>
            <person name="Hibbett D."/>
            <person name="Henrissat B."/>
            <person name="Matheny P.B."/>
            <person name="Labbe J."/>
            <person name="Martin F.M."/>
        </authorList>
    </citation>
    <scope>NUCLEOTIDE SEQUENCE</scope>
    <source>
        <strain evidence="1">HHB10654</strain>
    </source>
</reference>
<dbReference type="EMBL" id="MU277197">
    <property type="protein sequence ID" value="KAI0064935.1"/>
    <property type="molecule type" value="Genomic_DNA"/>
</dbReference>
<organism evidence="1 2">
    <name type="scientific">Artomyces pyxidatus</name>
    <dbReference type="NCBI Taxonomy" id="48021"/>
    <lineage>
        <taxon>Eukaryota</taxon>
        <taxon>Fungi</taxon>
        <taxon>Dikarya</taxon>
        <taxon>Basidiomycota</taxon>
        <taxon>Agaricomycotina</taxon>
        <taxon>Agaricomycetes</taxon>
        <taxon>Russulales</taxon>
        <taxon>Auriscalpiaceae</taxon>
        <taxon>Artomyces</taxon>
    </lineage>
</organism>
<sequence>MSSASSEVTDKNGEPIEVGDKVWSRARGGKQEGEAEAILIDQHDVKNAGDLGVSVKNPPKVVYTNQHGHKVSHNPGTLLHLESE</sequence>
<reference evidence="1" key="1">
    <citation type="submission" date="2021-03" db="EMBL/GenBank/DDBJ databases">
        <authorList>
            <consortium name="DOE Joint Genome Institute"/>
            <person name="Ahrendt S."/>
            <person name="Looney B.P."/>
            <person name="Miyauchi S."/>
            <person name="Morin E."/>
            <person name="Drula E."/>
            <person name="Courty P.E."/>
            <person name="Chicoki N."/>
            <person name="Fauchery L."/>
            <person name="Kohler A."/>
            <person name="Kuo A."/>
            <person name="Labutti K."/>
            <person name="Pangilinan J."/>
            <person name="Lipzen A."/>
            <person name="Riley R."/>
            <person name="Andreopoulos W."/>
            <person name="He G."/>
            <person name="Johnson J."/>
            <person name="Barry K.W."/>
            <person name="Grigoriev I.V."/>
            <person name="Nagy L."/>
            <person name="Hibbett D."/>
            <person name="Henrissat B."/>
            <person name="Matheny P.B."/>
            <person name="Labbe J."/>
            <person name="Martin F."/>
        </authorList>
    </citation>
    <scope>NUCLEOTIDE SEQUENCE</scope>
    <source>
        <strain evidence="1">HHB10654</strain>
    </source>
</reference>
<comment type="caution">
    <text evidence="1">The sequence shown here is derived from an EMBL/GenBank/DDBJ whole genome shotgun (WGS) entry which is preliminary data.</text>
</comment>